<evidence type="ECO:0000256" key="4">
    <source>
        <dbReference type="ARBA" id="ARBA00012437"/>
    </source>
</evidence>
<dbReference type="InterPro" id="IPR010325">
    <property type="entry name" value="Rhamnogal_lyase"/>
</dbReference>
<proteinExistence type="inferred from homology"/>
<dbReference type="InterPro" id="IPR029413">
    <property type="entry name" value="RG-lyase_II"/>
</dbReference>
<dbReference type="InterPro" id="IPR008979">
    <property type="entry name" value="Galactose-bd-like_sf"/>
</dbReference>
<keyword evidence="12" id="KW-1185">Reference proteome</keyword>
<evidence type="ECO:0000256" key="6">
    <source>
        <dbReference type="ARBA" id="ARBA00022729"/>
    </source>
</evidence>
<evidence type="ECO:0000313" key="11">
    <source>
        <dbReference type="EMBL" id="KAL2613399.1"/>
    </source>
</evidence>
<dbReference type="Gene3D" id="2.60.40.1120">
    <property type="entry name" value="Carboxypeptidase-like, regulatory domain"/>
    <property type="match status" value="1"/>
</dbReference>
<organism evidence="11 12">
    <name type="scientific">Riccia fluitans</name>
    <dbReference type="NCBI Taxonomy" id="41844"/>
    <lineage>
        <taxon>Eukaryota</taxon>
        <taxon>Viridiplantae</taxon>
        <taxon>Streptophyta</taxon>
        <taxon>Embryophyta</taxon>
        <taxon>Marchantiophyta</taxon>
        <taxon>Marchantiopsida</taxon>
        <taxon>Marchantiidae</taxon>
        <taxon>Marchantiales</taxon>
        <taxon>Ricciaceae</taxon>
        <taxon>Riccia</taxon>
    </lineage>
</organism>
<dbReference type="Pfam" id="PF14686">
    <property type="entry name" value="fn3_3"/>
    <property type="match status" value="1"/>
</dbReference>
<feature type="compositionally biased region" description="Basic and acidic residues" evidence="8">
    <location>
        <begin position="43"/>
        <end position="60"/>
    </location>
</feature>
<dbReference type="CDD" id="cd10317">
    <property type="entry name" value="RGL4_C"/>
    <property type="match status" value="1"/>
</dbReference>
<dbReference type="EC" id="4.2.2.23" evidence="4"/>
<evidence type="ECO:0000259" key="9">
    <source>
        <dbReference type="Pfam" id="PF14683"/>
    </source>
</evidence>
<evidence type="ECO:0000256" key="8">
    <source>
        <dbReference type="SAM" id="MobiDB-lite"/>
    </source>
</evidence>
<evidence type="ECO:0000256" key="3">
    <source>
        <dbReference type="ARBA" id="ARBA00010418"/>
    </source>
</evidence>
<dbReference type="Pfam" id="PF06045">
    <property type="entry name" value="Rhamnogal_lyase"/>
    <property type="match status" value="1"/>
</dbReference>
<dbReference type="SUPFAM" id="SSF49452">
    <property type="entry name" value="Starch-binding domain-like"/>
    <property type="match status" value="1"/>
</dbReference>
<protein>
    <recommendedName>
        <fullName evidence="4">rhamnogalacturonan endolyase</fullName>
        <ecNumber evidence="4">4.2.2.23</ecNumber>
    </recommendedName>
</protein>
<evidence type="ECO:0000259" key="10">
    <source>
        <dbReference type="Pfam" id="PF14686"/>
    </source>
</evidence>
<dbReference type="CDD" id="cd10320">
    <property type="entry name" value="RGL4_N"/>
    <property type="match status" value="1"/>
</dbReference>
<dbReference type="Gene3D" id="2.70.98.10">
    <property type="match status" value="1"/>
</dbReference>
<dbReference type="InterPro" id="IPR011013">
    <property type="entry name" value="Gal_mutarotase_sf_dom"/>
</dbReference>
<comment type="catalytic activity">
    <reaction evidence="1">
        <text>Endotype eliminative cleavage of L-alpha-rhamnopyranosyl-(1-&gt;4)-alpha-D-galactopyranosyluronic acid bonds of rhamnogalacturonan I domains in ramified hairy regions of pectin leaving L-rhamnopyranose at the reducing end and 4-deoxy-4,5-unsaturated D-galactopyranosyluronic acid at the non-reducing end.</text>
        <dbReference type="EC" id="4.2.2.23"/>
    </reaction>
</comment>
<dbReference type="InterPro" id="IPR029411">
    <property type="entry name" value="RG-lyase_III"/>
</dbReference>
<dbReference type="Pfam" id="PF14683">
    <property type="entry name" value="CBM-like"/>
    <property type="match status" value="1"/>
</dbReference>
<dbReference type="CDD" id="cd10316">
    <property type="entry name" value="RGL4_M"/>
    <property type="match status" value="1"/>
</dbReference>
<evidence type="ECO:0000256" key="7">
    <source>
        <dbReference type="ARBA" id="ARBA00023239"/>
    </source>
</evidence>
<evidence type="ECO:0000256" key="5">
    <source>
        <dbReference type="ARBA" id="ARBA00022525"/>
    </source>
</evidence>
<sequence length="772" mass="87746">MPGFHFSNPAALFVEGHRDCHKTPSQEKKFSHSSYNTLQGFHQSEEIKSKRAGDKGRIEQNRSWSGCQRRSISSNSIHFLRIHFLSPSISVHAAADSHQIRSSGLVRITCTRRRPQFEALEAENLVVRKNVILKNDKLEMKIGKPGVRGGSIQSLVYKREGGLGDLELLDMEQRCGARGYWDMHWEYGSYITGNDFNGKCRFGDNDGAQWTMFDKSKEDRGGRDQMVGITFKQDSSSSPSHTSRHNRVPVNTQVHYAIREGLPGTYCTLLVDHTSNQPLMELTELRLVLKLDPELFDYSYVADDRQRFMPTRMDISRHRSAALAFKEARMLTKPQNKSLMYEVDHKYQYSVEAKDGVMHGWISSKAKIGVWIISPNKWEYLAGGPYKQELTVQTGPNLLAMLHSTHYGTPAIPLEGSENWTKVYGPFLIYVNQADDIKGLIEDAKTRAALETASWPYSWVPFNEYRNPQQRGTVTGRAMKLGPYQTGPATWIGLTDANSPSSNWEDEVKGHQFWNVTNSDGEFTIYNVNPGTYLLQTLVQGFLVDTSVLQMVTVKAGWVSNIGDIILRPVQKGPILWEIGIPDRSAAEFFIPDLDRVRGDSPSTALKDGFRHYGVWDKFVELYPMMDPVYVVDKSNWERDWFFAHVNRPNLTTTQREIQFFLDDVVPGDYTLRLAIAGAHQAALEIRLNNPTGSPLHDTGAFGRDNALARAGIHGHYHEFTISLSHMNFHVGTNSLFLRQRKNQNKFSYVMYDYIRLEASMMYTQSLVASSR</sequence>
<dbReference type="AlphaFoldDB" id="A0ABD1XWS0"/>
<dbReference type="SUPFAM" id="SSF74650">
    <property type="entry name" value="Galactose mutarotase-like"/>
    <property type="match status" value="1"/>
</dbReference>
<dbReference type="PANTHER" id="PTHR32018">
    <property type="entry name" value="RHAMNOGALACTURONATE LYASE FAMILY PROTEIN"/>
    <property type="match status" value="1"/>
</dbReference>
<comment type="caution">
    <text evidence="11">The sequence shown here is derived from an EMBL/GenBank/DDBJ whole genome shotgun (WGS) entry which is preliminary data.</text>
</comment>
<keyword evidence="5" id="KW-0964">Secreted</keyword>
<feature type="region of interest" description="Disordered" evidence="8">
    <location>
        <begin position="41"/>
        <end position="62"/>
    </location>
</feature>
<dbReference type="SUPFAM" id="SSF49785">
    <property type="entry name" value="Galactose-binding domain-like"/>
    <property type="match status" value="1"/>
</dbReference>
<name>A0ABD1XWS0_9MARC</name>
<dbReference type="InterPro" id="IPR014718">
    <property type="entry name" value="GH-type_carb-bd"/>
</dbReference>
<reference evidence="11 12" key="1">
    <citation type="submission" date="2024-09" db="EMBL/GenBank/DDBJ databases">
        <title>Chromosome-scale assembly of Riccia fluitans.</title>
        <authorList>
            <person name="Paukszto L."/>
            <person name="Sawicki J."/>
            <person name="Karawczyk K."/>
            <person name="Piernik-Szablinska J."/>
            <person name="Szczecinska M."/>
            <person name="Mazdziarz M."/>
        </authorList>
    </citation>
    <scope>NUCLEOTIDE SEQUENCE [LARGE SCALE GENOMIC DNA]</scope>
    <source>
        <strain evidence="11">Rf_01</strain>
        <tissue evidence="11">Aerial parts of the thallus</tissue>
    </source>
</reference>
<keyword evidence="6" id="KW-0732">Signal</keyword>
<dbReference type="EMBL" id="JBHFFA010000007">
    <property type="protein sequence ID" value="KAL2613399.1"/>
    <property type="molecule type" value="Genomic_DNA"/>
</dbReference>
<dbReference type="Gene3D" id="2.60.120.260">
    <property type="entry name" value="Galactose-binding domain-like"/>
    <property type="match status" value="1"/>
</dbReference>
<evidence type="ECO:0000256" key="1">
    <source>
        <dbReference type="ARBA" id="ARBA00001324"/>
    </source>
</evidence>
<evidence type="ECO:0000313" key="12">
    <source>
        <dbReference type="Proteomes" id="UP001605036"/>
    </source>
</evidence>
<comment type="similarity">
    <text evidence="3">Belongs to the polysaccharide lyase 4 family.</text>
</comment>
<gene>
    <name evidence="11" type="ORF">R1flu_025091</name>
</gene>
<evidence type="ECO:0000256" key="2">
    <source>
        <dbReference type="ARBA" id="ARBA00004613"/>
    </source>
</evidence>
<feature type="domain" description="Rhamnogalacturonan lyase" evidence="9">
    <location>
        <begin position="576"/>
        <end position="757"/>
    </location>
</feature>
<dbReference type="Proteomes" id="UP001605036">
    <property type="component" value="Unassembled WGS sequence"/>
</dbReference>
<dbReference type="PANTHER" id="PTHR32018:SF1">
    <property type="entry name" value="RHAMNOGALACTURONAN ENDOLYASE"/>
    <property type="match status" value="1"/>
</dbReference>
<dbReference type="GO" id="GO:0102210">
    <property type="term" value="F:rhamnogalacturonan endolyase activity"/>
    <property type="evidence" value="ECO:0007669"/>
    <property type="project" value="UniProtKB-EC"/>
</dbReference>
<dbReference type="InterPro" id="IPR051850">
    <property type="entry name" value="Polysacch_Lyase_4"/>
</dbReference>
<accession>A0ABD1XWS0</accession>
<feature type="domain" description="Rhamnogalacturonan lyase" evidence="10">
    <location>
        <begin position="496"/>
        <end position="557"/>
    </location>
</feature>
<dbReference type="GO" id="GO:0005576">
    <property type="term" value="C:extracellular region"/>
    <property type="evidence" value="ECO:0007669"/>
    <property type="project" value="UniProtKB-SubCell"/>
</dbReference>
<dbReference type="InterPro" id="IPR013784">
    <property type="entry name" value="Carb-bd-like_fold"/>
</dbReference>
<comment type="subcellular location">
    <subcellularLocation>
        <location evidence="2">Secreted</location>
    </subcellularLocation>
</comment>
<keyword evidence="7" id="KW-0456">Lyase</keyword>